<sequence length="413" mass="46124">MAKTKAIQVERATNIISIANDQKRETPAKSWATYTRMYKQHPIVRSVIDKIARTAVASGFQFIPRDRAQALNEAAAAKVAEIMQRSNSVALLRETYRDLLIYGDAYWYLTPARNGVPFQMIRVSPSQVNIVINNLTREVTSYIVRDAKNGTETQYAPDEFVHFRFADPDNDLYGLSPLESLISTVAQDLFAQTYNEAFFANSAQTGIVFNMRNASKEEVERNREFLKKEYTSAANAHKPLLLEGDVDVSKSVSSPAEMQFIEGRKQLTMEILAVFDLPYTKLGGTSESANRSQSAENDKTFRSETIKPLQSVIEEVINEQLLYVIFNIKDTLFQHAEVDYRDESAQMDMYIKGLSHGIYTINYVRNKLGLPPIEGGDVASLSTPLGLMPVQEVESAAQAILAAKTGAPANPQV</sequence>
<dbReference type="InterPro" id="IPR006944">
    <property type="entry name" value="Phage/GTA_portal"/>
</dbReference>
<gene>
    <name evidence="4" type="ORF">UFOVP357_73</name>
</gene>
<keyword evidence="2" id="KW-1171">Viral genome ejection through host cell envelope</keyword>
<keyword evidence="1" id="KW-1188">Viral release from host cell</keyword>
<name>A0A6J7WTK8_9CAUD</name>
<proteinExistence type="predicted"/>
<evidence type="ECO:0000256" key="1">
    <source>
        <dbReference type="ARBA" id="ARBA00022950"/>
    </source>
</evidence>
<keyword evidence="1" id="KW-0118">Viral capsid assembly</keyword>
<dbReference type="Pfam" id="PF04860">
    <property type="entry name" value="Phage_portal"/>
    <property type="match status" value="1"/>
</dbReference>
<evidence type="ECO:0000256" key="2">
    <source>
        <dbReference type="ARBA" id="ARBA00023009"/>
    </source>
</evidence>
<protein>
    <submittedName>
        <fullName evidence="4">COG4695 Phage-related protein</fullName>
    </submittedName>
</protein>
<evidence type="ECO:0000313" key="4">
    <source>
        <dbReference type="EMBL" id="CAB5221090.1"/>
    </source>
</evidence>
<keyword evidence="2" id="KW-1162">Viral penetration into host cytoplasm</keyword>
<organism evidence="4">
    <name type="scientific">uncultured Caudovirales phage</name>
    <dbReference type="NCBI Taxonomy" id="2100421"/>
    <lineage>
        <taxon>Viruses</taxon>
        <taxon>Duplodnaviria</taxon>
        <taxon>Heunggongvirae</taxon>
        <taxon>Uroviricota</taxon>
        <taxon>Caudoviricetes</taxon>
        <taxon>Peduoviridae</taxon>
        <taxon>Maltschvirus</taxon>
        <taxon>Maltschvirus maltsch</taxon>
    </lineage>
</organism>
<dbReference type="NCBIfam" id="TIGR01537">
    <property type="entry name" value="portal_HK97"/>
    <property type="match status" value="1"/>
</dbReference>
<dbReference type="EMBL" id="LR798289">
    <property type="protein sequence ID" value="CAB5221090.1"/>
    <property type="molecule type" value="Genomic_DNA"/>
</dbReference>
<keyword evidence="2" id="KW-1160">Virus entry into host cell</keyword>
<accession>A0A6J7WTK8</accession>
<dbReference type="InterPro" id="IPR006427">
    <property type="entry name" value="Portal_HK97"/>
</dbReference>
<reference evidence="4" key="1">
    <citation type="submission" date="2020-05" db="EMBL/GenBank/DDBJ databases">
        <authorList>
            <person name="Chiriac C."/>
            <person name="Salcher M."/>
            <person name="Ghai R."/>
            <person name="Kavagutti S V."/>
        </authorList>
    </citation>
    <scope>NUCLEOTIDE SEQUENCE</scope>
</reference>
<evidence type="ECO:0000256" key="3">
    <source>
        <dbReference type="ARBA" id="ARBA00023219"/>
    </source>
</evidence>
<keyword evidence="3" id="KW-0231">Viral genome packaging</keyword>